<keyword evidence="3" id="KW-1185">Reference proteome</keyword>
<keyword evidence="1" id="KW-0175">Coiled coil</keyword>
<evidence type="ECO:0000313" key="2">
    <source>
        <dbReference type="EMBL" id="OLQ11375.1"/>
    </source>
</evidence>
<dbReference type="AlphaFoldDB" id="A0A1Q9EVG7"/>
<gene>
    <name evidence="2" type="ORF">AK812_SmicGene4791</name>
</gene>
<dbReference type="Proteomes" id="UP000186817">
    <property type="component" value="Unassembled WGS sequence"/>
</dbReference>
<evidence type="ECO:0000256" key="1">
    <source>
        <dbReference type="SAM" id="Coils"/>
    </source>
</evidence>
<proteinExistence type="predicted"/>
<comment type="caution">
    <text evidence="2">The sequence shown here is derived from an EMBL/GenBank/DDBJ whole genome shotgun (WGS) entry which is preliminary data.</text>
</comment>
<feature type="coiled-coil region" evidence="1">
    <location>
        <begin position="193"/>
        <end position="237"/>
    </location>
</feature>
<accession>A0A1Q9EVG7</accession>
<name>A0A1Q9EVG7_SYMMI</name>
<evidence type="ECO:0000313" key="3">
    <source>
        <dbReference type="Proteomes" id="UP000186817"/>
    </source>
</evidence>
<protein>
    <submittedName>
        <fullName evidence="2">Uncharacterized protein</fullName>
    </submittedName>
</protein>
<reference evidence="2 3" key="1">
    <citation type="submission" date="2016-02" db="EMBL/GenBank/DDBJ databases">
        <title>Genome analysis of coral dinoflagellate symbionts highlights evolutionary adaptations to a symbiotic lifestyle.</title>
        <authorList>
            <person name="Aranda M."/>
            <person name="Li Y."/>
            <person name="Liew Y.J."/>
            <person name="Baumgarten S."/>
            <person name="Simakov O."/>
            <person name="Wilson M."/>
            <person name="Piel J."/>
            <person name="Ashoor H."/>
            <person name="Bougouffa S."/>
            <person name="Bajic V.B."/>
            <person name="Ryu T."/>
            <person name="Ravasi T."/>
            <person name="Bayer T."/>
            <person name="Micklem G."/>
            <person name="Kim H."/>
            <person name="Bhak J."/>
            <person name="Lajeunesse T.C."/>
            <person name="Voolstra C.R."/>
        </authorList>
    </citation>
    <scope>NUCLEOTIDE SEQUENCE [LARGE SCALE GENOMIC DNA]</scope>
    <source>
        <strain evidence="2 3">CCMP2467</strain>
    </source>
</reference>
<organism evidence="2 3">
    <name type="scientific">Symbiodinium microadriaticum</name>
    <name type="common">Dinoflagellate</name>
    <name type="synonym">Zooxanthella microadriatica</name>
    <dbReference type="NCBI Taxonomy" id="2951"/>
    <lineage>
        <taxon>Eukaryota</taxon>
        <taxon>Sar</taxon>
        <taxon>Alveolata</taxon>
        <taxon>Dinophyceae</taxon>
        <taxon>Suessiales</taxon>
        <taxon>Symbiodiniaceae</taxon>
        <taxon>Symbiodinium</taxon>
    </lineage>
</organism>
<sequence>MLWMRDALDADALACADKCDEEEAYSPGDRVVYAPARGRTGKTKHSQPAISGVLVVAITNIFSQGSLAASWLQVPKVCHGTPLELHRQKQRAVGSAGMENTYPVGTMGITAPVGGSPVSKAAILIRAQDGFVTTGTGSVRNAFHYHCAKDEEINAEYIADIPKGSRREWALIHCIHGTETKKDFNPPSQHNVIRDLKSEMKHHEVLFAQLETLEREINELESKKQQIDQENAARNTKVETNTDHDRLRELLRRNQD</sequence>
<dbReference type="EMBL" id="LSRX01000060">
    <property type="protein sequence ID" value="OLQ11375.1"/>
    <property type="molecule type" value="Genomic_DNA"/>
</dbReference>